<sequence>MITTLYRQKAEQGLIKFDPAQAAAVELLGILQNRLKDWRPGKARFLFGRPEPAPEGIYLYGGGGGGKSMLMDLFFEVAPVEKKRRVHFHEFMAEVHTGVNAWRAMSAQERKQQPHFVKGAGDDPIPPVAKAIATEAWLLCFDEFQVTDIADAMILGRLFEQLWMRQVVVVATSNRHPRDLYKNGINRQLFLPFIAMLEEKLELHALDGQRDYRLARLESQPVYHTPLDGRAFAAMDQAWNMLTQGAQPRPTTLTVAGREVKIARAAAGCARMSFEDLCVAALGASDYLALAKRFETLLLDGVPIMGPEKRNEAARFRTLIDALYENKTKLIMSAEAEPDRLYGTGDQAFEFERTASRLYEMRSRDYLAAERGGD</sequence>
<keyword evidence="3" id="KW-0131">Cell cycle</keyword>
<proteinExistence type="predicted"/>
<keyword evidence="4" id="KW-1185">Reference proteome</keyword>
<dbReference type="GO" id="GO:0005524">
    <property type="term" value="F:ATP binding"/>
    <property type="evidence" value="ECO:0007669"/>
    <property type="project" value="UniProtKB-KW"/>
</dbReference>
<evidence type="ECO:0000256" key="1">
    <source>
        <dbReference type="ARBA" id="ARBA00022741"/>
    </source>
</evidence>
<dbReference type="GO" id="GO:0051301">
    <property type="term" value="P:cell division"/>
    <property type="evidence" value="ECO:0007669"/>
    <property type="project" value="UniProtKB-KW"/>
</dbReference>
<dbReference type="Gene3D" id="3.40.50.300">
    <property type="entry name" value="P-loop containing nucleotide triphosphate hydrolases"/>
    <property type="match status" value="1"/>
</dbReference>
<comment type="caution">
    <text evidence="3">The sequence shown here is derived from an EMBL/GenBank/DDBJ whole genome shotgun (WGS) entry which is preliminary data.</text>
</comment>
<dbReference type="InterPro" id="IPR027417">
    <property type="entry name" value="P-loop_NTPase"/>
</dbReference>
<reference evidence="3 4" key="1">
    <citation type="journal article" date="2018" name="Genome Announc.">
        <title>Draft Genome Sequence of "Candidatus Phycosocius bacilliformis," an Alphaproteobacterial Ectosymbiont of the Hydrocarbon-Producing Green Alga Botryococcus braunii.</title>
        <authorList>
            <person name="Tanabe Y."/>
            <person name="Yamaguchi H."/>
            <person name="Watanabe M.M."/>
        </authorList>
    </citation>
    <scope>NUCLEOTIDE SEQUENCE [LARGE SCALE GENOMIC DNA]</scope>
    <source>
        <strain evidence="3 4">BOTRYCO-2</strain>
    </source>
</reference>
<evidence type="ECO:0000256" key="2">
    <source>
        <dbReference type="ARBA" id="ARBA00022840"/>
    </source>
</evidence>
<dbReference type="Proteomes" id="UP000245086">
    <property type="component" value="Unassembled WGS sequence"/>
</dbReference>
<dbReference type="AlphaFoldDB" id="A0A2P2E671"/>
<organism evidence="3 4">
    <name type="scientific">Candidatus Phycosocius bacilliformis</name>
    <dbReference type="NCBI Taxonomy" id="1445552"/>
    <lineage>
        <taxon>Bacteria</taxon>
        <taxon>Pseudomonadati</taxon>
        <taxon>Pseudomonadota</taxon>
        <taxon>Alphaproteobacteria</taxon>
        <taxon>Caulobacterales</taxon>
        <taxon>Caulobacterales incertae sedis</taxon>
        <taxon>Candidatus Phycosocius</taxon>
    </lineage>
</organism>
<dbReference type="PANTHER" id="PTHR12169:SF6">
    <property type="entry name" value="AFG1-LIKE ATPASE"/>
    <property type="match status" value="1"/>
</dbReference>
<dbReference type="NCBIfam" id="NF040713">
    <property type="entry name" value="ZapE"/>
    <property type="match status" value="1"/>
</dbReference>
<dbReference type="EMBL" id="BFBR01000001">
    <property type="protein sequence ID" value="GBF56563.1"/>
    <property type="molecule type" value="Genomic_DNA"/>
</dbReference>
<keyword evidence="1" id="KW-0547">Nucleotide-binding</keyword>
<dbReference type="SUPFAM" id="SSF52540">
    <property type="entry name" value="P-loop containing nucleoside triphosphate hydrolases"/>
    <property type="match status" value="1"/>
</dbReference>
<dbReference type="InterPro" id="IPR005654">
    <property type="entry name" value="ATPase_AFG1-like"/>
</dbReference>
<dbReference type="GO" id="GO:0005737">
    <property type="term" value="C:cytoplasm"/>
    <property type="evidence" value="ECO:0007669"/>
    <property type="project" value="TreeGrafter"/>
</dbReference>
<dbReference type="OrthoDB" id="9774491at2"/>
<dbReference type="RefSeq" id="WP_108983438.1">
    <property type="nucleotide sequence ID" value="NZ_BFBR01000001.1"/>
</dbReference>
<evidence type="ECO:0000313" key="4">
    <source>
        <dbReference type="Proteomes" id="UP000245086"/>
    </source>
</evidence>
<keyword evidence="2" id="KW-0067">ATP-binding</keyword>
<gene>
    <name evidence="3" type="primary">zapE</name>
    <name evidence="3" type="ORF">PbB2_00220</name>
</gene>
<keyword evidence="3" id="KW-0132">Cell division</keyword>
<dbReference type="Pfam" id="PF03969">
    <property type="entry name" value="AFG1_ATPase"/>
    <property type="match status" value="1"/>
</dbReference>
<dbReference type="PANTHER" id="PTHR12169">
    <property type="entry name" value="ATPASE N2B"/>
    <property type="match status" value="1"/>
</dbReference>
<protein>
    <submittedName>
        <fullName evidence="3">Cell division protein ZapE</fullName>
    </submittedName>
</protein>
<evidence type="ECO:0000313" key="3">
    <source>
        <dbReference type="EMBL" id="GBF56563.1"/>
    </source>
</evidence>
<accession>A0A2P2E671</accession>
<name>A0A2P2E671_9PROT</name>
<dbReference type="GO" id="GO:0016887">
    <property type="term" value="F:ATP hydrolysis activity"/>
    <property type="evidence" value="ECO:0007669"/>
    <property type="project" value="InterPro"/>
</dbReference>